<keyword evidence="1" id="KW-0812">Transmembrane</keyword>
<feature type="transmembrane region" description="Helical" evidence="1">
    <location>
        <begin position="12"/>
        <end position="40"/>
    </location>
</feature>
<reference evidence="2" key="1">
    <citation type="submission" date="2023-05" db="EMBL/GenBank/DDBJ databases">
        <authorList>
            <person name="Stuckert A."/>
        </authorList>
    </citation>
    <scope>NUCLEOTIDE SEQUENCE</scope>
</reference>
<evidence type="ECO:0000313" key="3">
    <source>
        <dbReference type="Proteomes" id="UP001162483"/>
    </source>
</evidence>
<keyword evidence="3" id="KW-1185">Reference proteome</keyword>
<gene>
    <name evidence="2" type="ORF">SPARVUS_LOCUS3157319</name>
</gene>
<dbReference type="Proteomes" id="UP001162483">
    <property type="component" value="Unassembled WGS sequence"/>
</dbReference>
<keyword evidence="1" id="KW-0472">Membrane</keyword>
<accession>A0ABN9BMD4</accession>
<name>A0ABN9BMD4_9NEOB</name>
<sequence>MTLGRKGLTSGAIKGLIVCCALPCTVCWCFIASTLLWMAVLCTAIQSSVPELTGRRTVSKQSSPLPCQRCLVITGRQRGI</sequence>
<comment type="caution">
    <text evidence="2">The sequence shown here is derived from an EMBL/GenBank/DDBJ whole genome shotgun (WGS) entry which is preliminary data.</text>
</comment>
<feature type="non-terminal residue" evidence="2">
    <location>
        <position position="80"/>
    </location>
</feature>
<proteinExistence type="predicted"/>
<dbReference type="EMBL" id="CATNWA010004715">
    <property type="protein sequence ID" value="CAI9548491.1"/>
    <property type="molecule type" value="Genomic_DNA"/>
</dbReference>
<evidence type="ECO:0000256" key="1">
    <source>
        <dbReference type="SAM" id="Phobius"/>
    </source>
</evidence>
<evidence type="ECO:0008006" key="4">
    <source>
        <dbReference type="Google" id="ProtNLM"/>
    </source>
</evidence>
<keyword evidence="1" id="KW-1133">Transmembrane helix</keyword>
<evidence type="ECO:0000313" key="2">
    <source>
        <dbReference type="EMBL" id="CAI9548491.1"/>
    </source>
</evidence>
<protein>
    <recommendedName>
        <fullName evidence="4">Secreted protein</fullName>
    </recommendedName>
</protein>
<organism evidence="2 3">
    <name type="scientific">Staurois parvus</name>
    <dbReference type="NCBI Taxonomy" id="386267"/>
    <lineage>
        <taxon>Eukaryota</taxon>
        <taxon>Metazoa</taxon>
        <taxon>Chordata</taxon>
        <taxon>Craniata</taxon>
        <taxon>Vertebrata</taxon>
        <taxon>Euteleostomi</taxon>
        <taxon>Amphibia</taxon>
        <taxon>Batrachia</taxon>
        <taxon>Anura</taxon>
        <taxon>Neobatrachia</taxon>
        <taxon>Ranoidea</taxon>
        <taxon>Ranidae</taxon>
        <taxon>Staurois</taxon>
    </lineage>
</organism>